<dbReference type="InterPro" id="IPR011990">
    <property type="entry name" value="TPR-like_helical_dom_sf"/>
</dbReference>
<protein>
    <recommendedName>
        <fullName evidence="6">Kinesin light chain</fullName>
    </recommendedName>
</protein>
<feature type="region of interest" description="Disordered" evidence="3">
    <location>
        <begin position="38"/>
        <end position="66"/>
    </location>
</feature>
<dbReference type="Gene3D" id="1.25.40.10">
    <property type="entry name" value="Tetratricopeptide repeat domain"/>
    <property type="match status" value="1"/>
</dbReference>
<dbReference type="OrthoDB" id="3557990at2759"/>
<evidence type="ECO:0000313" key="5">
    <source>
        <dbReference type="Proteomes" id="UP000256645"/>
    </source>
</evidence>
<evidence type="ECO:0008006" key="6">
    <source>
        <dbReference type="Google" id="ProtNLM"/>
    </source>
</evidence>
<dbReference type="SUPFAM" id="SSF48452">
    <property type="entry name" value="TPR-like"/>
    <property type="match status" value="1"/>
</dbReference>
<dbReference type="PANTHER" id="PTHR45641:SF19">
    <property type="entry name" value="NEPHROCYSTIN-3"/>
    <property type="match status" value="1"/>
</dbReference>
<dbReference type="STRING" id="1849047.A0A3D8QNB8"/>
<sequence>MNNTGKTEVGPAQFRRHLGRHMEQLALSVVRQDEISGKRVSYSNESGDEESLLEQGRQENDPEGNRYTRFTETVEVLLLKELQNLARQFDVNDKRKNNIFKAIDESLLLSKEQKYDEAETIFRHVVEFTEQLNEPHMSQASLFISSLFLSRKAEFKEAGRILRTLEKLQKEEVGAGYMAEKYPKITIVLETLVEVLVIQGKYTEAENTLEELRSICRAHLGDDHPDTIRCLRSYAKTLQLQGKYIEAQTMCSEALELYRRTLGLQHPDYLSTLNDIAFLENQMGRYEEARDRTQKRQKMSEESPSSEYPQKRRAIEQLESLKAIDTTTENLEQESKRPSKKGRRIERELLKLKRSGDEKSRRSGDFKPENTLQLNRDTEMNDTSGRIEVADIASWRNHGRDFKSTIPPDNTFSNYEGEKTGGLGNNPKIGMFTWKLTIFYKKVRYRIFTPPLMKDI</sequence>
<dbReference type="EMBL" id="PDLM01000013">
    <property type="protein sequence ID" value="RDW63287.1"/>
    <property type="molecule type" value="Genomic_DNA"/>
</dbReference>
<name>A0A3D8QNB8_9HELO</name>
<dbReference type="Proteomes" id="UP000256645">
    <property type="component" value="Unassembled WGS sequence"/>
</dbReference>
<comment type="caution">
    <text evidence="4">The sequence shown here is derived from an EMBL/GenBank/DDBJ whole genome shotgun (WGS) entry which is preliminary data.</text>
</comment>
<accession>A0A3D8QNB8</accession>
<dbReference type="Pfam" id="PF13374">
    <property type="entry name" value="TPR_10"/>
    <property type="match status" value="1"/>
</dbReference>
<evidence type="ECO:0000256" key="3">
    <source>
        <dbReference type="SAM" id="MobiDB-lite"/>
    </source>
</evidence>
<feature type="compositionally biased region" description="Basic and acidic residues" evidence="3">
    <location>
        <begin position="287"/>
        <end position="301"/>
    </location>
</feature>
<proteinExistence type="predicted"/>
<keyword evidence="5" id="KW-1185">Reference proteome</keyword>
<evidence type="ECO:0000256" key="1">
    <source>
        <dbReference type="ARBA" id="ARBA00022737"/>
    </source>
</evidence>
<dbReference type="Pfam" id="PF13424">
    <property type="entry name" value="TPR_12"/>
    <property type="match status" value="1"/>
</dbReference>
<dbReference type="AlphaFoldDB" id="A0A3D8QNB8"/>
<gene>
    <name evidence="4" type="ORF">BP6252_10832</name>
</gene>
<reference evidence="4 5" key="1">
    <citation type="journal article" date="2018" name="IMA Fungus">
        <title>IMA Genome-F 9: Draft genome sequence of Annulohypoxylon stygium, Aspergillus mulundensis, Berkeleyomyces basicola (syn. Thielaviopsis basicola), Ceratocystis smalleyi, two Cercospora beticola strains, Coleophoma cylindrospora, Fusarium fracticaudum, Phialophora cf. hyalina, and Morchella septimelata.</title>
        <authorList>
            <person name="Wingfield B.D."/>
            <person name="Bills G.F."/>
            <person name="Dong Y."/>
            <person name="Huang W."/>
            <person name="Nel W.J."/>
            <person name="Swalarsk-Parry B.S."/>
            <person name="Vaghefi N."/>
            <person name="Wilken P.M."/>
            <person name="An Z."/>
            <person name="de Beer Z.W."/>
            <person name="De Vos L."/>
            <person name="Chen L."/>
            <person name="Duong T.A."/>
            <person name="Gao Y."/>
            <person name="Hammerbacher A."/>
            <person name="Kikkert J.R."/>
            <person name="Li Y."/>
            <person name="Li H."/>
            <person name="Li K."/>
            <person name="Li Q."/>
            <person name="Liu X."/>
            <person name="Ma X."/>
            <person name="Naidoo K."/>
            <person name="Pethybridge S.J."/>
            <person name="Sun J."/>
            <person name="Steenkamp E.T."/>
            <person name="van der Nest M.A."/>
            <person name="van Wyk S."/>
            <person name="Wingfield M.J."/>
            <person name="Xiong C."/>
            <person name="Yue Q."/>
            <person name="Zhang X."/>
        </authorList>
    </citation>
    <scope>NUCLEOTIDE SEQUENCE [LARGE SCALE GENOMIC DNA]</scope>
    <source>
        <strain evidence="4 5">BP6252</strain>
    </source>
</reference>
<evidence type="ECO:0000313" key="4">
    <source>
        <dbReference type="EMBL" id="RDW63287.1"/>
    </source>
</evidence>
<feature type="region of interest" description="Disordered" evidence="3">
    <location>
        <begin position="287"/>
        <end position="373"/>
    </location>
</feature>
<organism evidence="4 5">
    <name type="scientific">Coleophoma cylindrospora</name>
    <dbReference type="NCBI Taxonomy" id="1849047"/>
    <lineage>
        <taxon>Eukaryota</taxon>
        <taxon>Fungi</taxon>
        <taxon>Dikarya</taxon>
        <taxon>Ascomycota</taxon>
        <taxon>Pezizomycotina</taxon>
        <taxon>Leotiomycetes</taxon>
        <taxon>Helotiales</taxon>
        <taxon>Dermateaceae</taxon>
        <taxon>Coleophoma</taxon>
    </lineage>
</organism>
<keyword evidence="2" id="KW-0802">TPR repeat</keyword>
<evidence type="ECO:0000256" key="2">
    <source>
        <dbReference type="ARBA" id="ARBA00022803"/>
    </source>
</evidence>
<dbReference type="PANTHER" id="PTHR45641">
    <property type="entry name" value="TETRATRICOPEPTIDE REPEAT PROTEIN (AFU_ORTHOLOGUE AFUA_6G03870)"/>
    <property type="match status" value="1"/>
</dbReference>
<keyword evidence="1" id="KW-0677">Repeat</keyword>
<feature type="compositionally biased region" description="Basic and acidic residues" evidence="3">
    <location>
        <begin position="56"/>
        <end position="66"/>
    </location>
</feature>
<feature type="compositionally biased region" description="Basic and acidic residues" evidence="3">
    <location>
        <begin position="345"/>
        <end position="368"/>
    </location>
</feature>